<evidence type="ECO:0000256" key="1">
    <source>
        <dbReference type="SAM" id="SignalP"/>
    </source>
</evidence>
<protein>
    <submittedName>
        <fullName evidence="3">Uncharacterized protein</fullName>
    </submittedName>
</protein>
<feature type="chain" id="PRO_5011767765" evidence="1">
    <location>
        <begin position="22"/>
        <end position="108"/>
    </location>
</feature>
<evidence type="ECO:0000313" key="4">
    <source>
        <dbReference type="Proteomes" id="UP000198861"/>
    </source>
</evidence>
<keyword evidence="4" id="KW-1185">Reference proteome</keyword>
<accession>A0A1I3Y9J6</accession>
<evidence type="ECO:0000313" key="3">
    <source>
        <dbReference type="EMBL" id="SFK28528.1"/>
    </source>
</evidence>
<reference evidence="3 5" key="1">
    <citation type="submission" date="2016-10" db="EMBL/GenBank/DDBJ databases">
        <authorList>
            <person name="de Groot N.N."/>
        </authorList>
    </citation>
    <scope>NUCLEOTIDE SEQUENCE [LARGE SCALE GENOMIC DNA]</scope>
    <source>
        <strain evidence="3 5">DSM 381</strain>
    </source>
</reference>
<proteinExistence type="predicted"/>
<evidence type="ECO:0000313" key="2">
    <source>
        <dbReference type="EMBL" id="SFA79710.1"/>
    </source>
</evidence>
<name>A0A1I3Y9J6_9GAMM</name>
<dbReference type="EMBL" id="FOKJ01000003">
    <property type="protein sequence ID" value="SFA79710.1"/>
    <property type="molecule type" value="Genomic_DNA"/>
</dbReference>
<feature type="signal peptide" evidence="1">
    <location>
        <begin position="1"/>
        <end position="21"/>
    </location>
</feature>
<dbReference type="AlphaFoldDB" id="A0A1I3Y9J6"/>
<evidence type="ECO:0000313" key="5">
    <source>
        <dbReference type="Proteomes" id="UP000199579"/>
    </source>
</evidence>
<organism evidence="3 5">
    <name type="scientific">Azotobacter beijerinckii</name>
    <dbReference type="NCBI Taxonomy" id="170623"/>
    <lineage>
        <taxon>Bacteria</taxon>
        <taxon>Pseudomonadati</taxon>
        <taxon>Pseudomonadota</taxon>
        <taxon>Gammaproteobacteria</taxon>
        <taxon>Pseudomonadales</taxon>
        <taxon>Pseudomonadaceae</taxon>
        <taxon>Azotobacter</taxon>
    </lineage>
</organism>
<dbReference type="RefSeq" id="WP_091012903.1">
    <property type="nucleotide sequence ID" value="NZ_FOKJ01000003.1"/>
</dbReference>
<gene>
    <name evidence="2" type="ORF">SAMN04244571_00387</name>
    <name evidence="3" type="ORF">SAMN04244574_00006</name>
</gene>
<sequence>MKPIMLAVAVLAFGLAAQAVAGSQPSVGMFPGGQPDWPNLDRDELGASGGERWAAPLRFAEYEVRRGLFPAIYTVGGQAWGRDYRPLDEGGAAVVPSIVAARPALFFF</sequence>
<reference evidence="2 4" key="2">
    <citation type="submission" date="2016-10" db="EMBL/GenBank/DDBJ databases">
        <authorList>
            <person name="Varghese N."/>
            <person name="Submissions S."/>
        </authorList>
    </citation>
    <scope>NUCLEOTIDE SEQUENCE [LARGE SCALE GENOMIC DNA]</scope>
    <source>
        <strain evidence="2 4">DSM 282</strain>
    </source>
</reference>
<dbReference type="Proteomes" id="UP000199579">
    <property type="component" value="Unassembled WGS sequence"/>
</dbReference>
<dbReference type="Proteomes" id="UP000198861">
    <property type="component" value="Unassembled WGS sequence"/>
</dbReference>
<dbReference type="EMBL" id="FOSX01000001">
    <property type="protein sequence ID" value="SFK28528.1"/>
    <property type="molecule type" value="Genomic_DNA"/>
</dbReference>
<keyword evidence="1" id="KW-0732">Signal</keyword>